<reference evidence="2" key="2">
    <citation type="submission" date="2023-05" db="EMBL/GenBank/DDBJ databases">
        <authorList>
            <consortium name="Lawrence Berkeley National Laboratory"/>
            <person name="Steindorff A."/>
            <person name="Hensen N."/>
            <person name="Bonometti L."/>
            <person name="Westerberg I."/>
            <person name="Brannstrom I.O."/>
            <person name="Guillou S."/>
            <person name="Cros-Aarteil S."/>
            <person name="Calhoun S."/>
            <person name="Haridas S."/>
            <person name="Kuo A."/>
            <person name="Mondo S."/>
            <person name="Pangilinan J."/>
            <person name="Riley R."/>
            <person name="Labutti K."/>
            <person name="Andreopoulos B."/>
            <person name="Lipzen A."/>
            <person name="Chen C."/>
            <person name="Yanf M."/>
            <person name="Daum C."/>
            <person name="Ng V."/>
            <person name="Clum A."/>
            <person name="Ohm R."/>
            <person name="Martin F."/>
            <person name="Silar P."/>
            <person name="Natvig D."/>
            <person name="Lalanne C."/>
            <person name="Gautier V."/>
            <person name="Ament-Velasquez S.L."/>
            <person name="Kruys A."/>
            <person name="Hutchinson M.I."/>
            <person name="Powell A.J."/>
            <person name="Barry K."/>
            <person name="Miller A.N."/>
            <person name="Grigoriev I.V."/>
            <person name="Debuchy R."/>
            <person name="Gladieux P."/>
            <person name="Thoren M.H."/>
            <person name="Johannesson H."/>
        </authorList>
    </citation>
    <scope>NUCLEOTIDE SEQUENCE</scope>
    <source>
        <strain evidence="2">PSN243</strain>
    </source>
</reference>
<dbReference type="PANTHER" id="PTHR33112:SF9">
    <property type="entry name" value="HETEROKARYON INCOMPATIBILITY DOMAIN-CONTAINING PROTEIN"/>
    <property type="match status" value="1"/>
</dbReference>
<reference evidence="2" key="1">
    <citation type="journal article" date="2023" name="Mol. Phylogenet. Evol.">
        <title>Genome-scale phylogeny and comparative genomics of the fungal order Sordariales.</title>
        <authorList>
            <person name="Hensen N."/>
            <person name="Bonometti L."/>
            <person name="Westerberg I."/>
            <person name="Brannstrom I.O."/>
            <person name="Guillou S."/>
            <person name="Cros-Aarteil S."/>
            <person name="Calhoun S."/>
            <person name="Haridas S."/>
            <person name="Kuo A."/>
            <person name="Mondo S."/>
            <person name="Pangilinan J."/>
            <person name="Riley R."/>
            <person name="LaButti K."/>
            <person name="Andreopoulos B."/>
            <person name="Lipzen A."/>
            <person name="Chen C."/>
            <person name="Yan M."/>
            <person name="Daum C."/>
            <person name="Ng V."/>
            <person name="Clum A."/>
            <person name="Steindorff A."/>
            <person name="Ohm R.A."/>
            <person name="Martin F."/>
            <person name="Silar P."/>
            <person name="Natvig D.O."/>
            <person name="Lalanne C."/>
            <person name="Gautier V."/>
            <person name="Ament-Velasquez S.L."/>
            <person name="Kruys A."/>
            <person name="Hutchinson M.I."/>
            <person name="Powell A.J."/>
            <person name="Barry K."/>
            <person name="Miller A.N."/>
            <person name="Grigoriev I.V."/>
            <person name="Debuchy R."/>
            <person name="Gladieux P."/>
            <person name="Hiltunen Thoren M."/>
            <person name="Johannesson H."/>
        </authorList>
    </citation>
    <scope>NUCLEOTIDE SEQUENCE</scope>
    <source>
        <strain evidence="2">PSN243</strain>
    </source>
</reference>
<evidence type="ECO:0000313" key="2">
    <source>
        <dbReference type="EMBL" id="KAK4442316.1"/>
    </source>
</evidence>
<sequence length="434" mass="49342">MGRNLGGIDWVLLPNTFRDAIDFTRRLELRFLWIDSICIIQDSDQDWQQQSALMGDIYGGAYITLCATASPNSDEGLYVPLFEHQQPYNIEVQGPEDLLYSVNVETALKDSHMPPWRQSYYDSFKNMSGFPVIDRAWAFQERVLSPRLLHFCSKAYYPTKPHGPSRLLANYKGSYKRLVAAVNPQPQYKRNSESQWDKVVNAYSSLHLTRDSDRLPALSGIAKREQTLRGGDQYLAGLWKKTLIYDMLWHSARSGTATRLNPKRVPSWSWAAVHGRVEYYEYNRQAGEMCTVIEAATTLAGSDPTGEVSGGHILLSGPTAVVEYSEVEQRPILGRGEDSHGFSVDCDDDFHFKKGQAARIQVGDNLTCLGVILPRWGNDKIFVLILRLCESAERSGPKTYKRVGCIETSAYNTHFYKFRKRYWTGIPEETLRIV</sequence>
<proteinExistence type="predicted"/>
<feature type="domain" description="Heterokaryon incompatibility" evidence="1">
    <location>
        <begin position="11"/>
        <end position="141"/>
    </location>
</feature>
<dbReference type="EMBL" id="MU866020">
    <property type="protein sequence ID" value="KAK4442316.1"/>
    <property type="molecule type" value="Genomic_DNA"/>
</dbReference>
<dbReference type="AlphaFoldDB" id="A0AAV9FYS3"/>
<accession>A0AAV9FYS3</accession>
<dbReference type="Proteomes" id="UP001321760">
    <property type="component" value="Unassembled WGS sequence"/>
</dbReference>
<name>A0AAV9FYS3_9PEZI</name>
<organism evidence="2 3">
    <name type="scientific">Podospora aff. communis PSN243</name>
    <dbReference type="NCBI Taxonomy" id="3040156"/>
    <lineage>
        <taxon>Eukaryota</taxon>
        <taxon>Fungi</taxon>
        <taxon>Dikarya</taxon>
        <taxon>Ascomycota</taxon>
        <taxon>Pezizomycotina</taxon>
        <taxon>Sordariomycetes</taxon>
        <taxon>Sordariomycetidae</taxon>
        <taxon>Sordariales</taxon>
        <taxon>Podosporaceae</taxon>
        <taxon>Podospora</taxon>
    </lineage>
</organism>
<evidence type="ECO:0000313" key="3">
    <source>
        <dbReference type="Proteomes" id="UP001321760"/>
    </source>
</evidence>
<keyword evidence="3" id="KW-1185">Reference proteome</keyword>
<gene>
    <name evidence="2" type="ORF">QBC34DRAFT_455088</name>
</gene>
<evidence type="ECO:0000259" key="1">
    <source>
        <dbReference type="Pfam" id="PF06985"/>
    </source>
</evidence>
<protein>
    <submittedName>
        <fullName evidence="2">Heterokaryon incompatibility protein 6, OR allele</fullName>
    </submittedName>
</protein>
<dbReference type="InterPro" id="IPR010730">
    <property type="entry name" value="HET"/>
</dbReference>
<dbReference type="PANTHER" id="PTHR33112">
    <property type="entry name" value="DOMAIN PROTEIN, PUTATIVE-RELATED"/>
    <property type="match status" value="1"/>
</dbReference>
<dbReference type="Pfam" id="PF06985">
    <property type="entry name" value="HET"/>
    <property type="match status" value="1"/>
</dbReference>
<comment type="caution">
    <text evidence="2">The sequence shown here is derived from an EMBL/GenBank/DDBJ whole genome shotgun (WGS) entry which is preliminary data.</text>
</comment>